<evidence type="ECO:0000259" key="8">
    <source>
        <dbReference type="PROSITE" id="PS51518"/>
    </source>
</evidence>
<dbReference type="Pfam" id="PF07039">
    <property type="entry name" value="SGF29_Tudor"/>
    <property type="match status" value="1"/>
</dbReference>
<dbReference type="GO" id="GO:0003697">
    <property type="term" value="F:single-stranded DNA binding"/>
    <property type="evidence" value="ECO:0007669"/>
    <property type="project" value="InterPro"/>
</dbReference>
<dbReference type="InterPro" id="IPR047288">
    <property type="entry name" value="Tudor_SGF29_rpt1"/>
</dbReference>
<dbReference type="Proteomes" id="UP000567179">
    <property type="component" value="Unassembled WGS sequence"/>
</dbReference>
<dbReference type="CDD" id="cd20394">
    <property type="entry name" value="Tudor_SGF29_rpt2"/>
    <property type="match status" value="1"/>
</dbReference>
<dbReference type="CDD" id="cd14819">
    <property type="entry name" value="Translin"/>
    <property type="match status" value="1"/>
</dbReference>
<accession>A0A8H5EWV1</accession>
<reference evidence="9 10" key="1">
    <citation type="journal article" date="2020" name="ISME J.">
        <title>Uncovering the hidden diversity of litter-decomposition mechanisms in mushroom-forming fungi.</title>
        <authorList>
            <person name="Floudas D."/>
            <person name="Bentzer J."/>
            <person name="Ahren D."/>
            <person name="Johansson T."/>
            <person name="Persson P."/>
            <person name="Tunlid A."/>
        </authorList>
    </citation>
    <scope>NUCLEOTIDE SEQUENCE [LARGE SCALE GENOMIC DNA]</scope>
    <source>
        <strain evidence="9 10">CBS 101986</strain>
    </source>
</reference>
<evidence type="ECO:0000313" key="9">
    <source>
        <dbReference type="EMBL" id="KAF5315237.1"/>
    </source>
</evidence>
<feature type="compositionally biased region" description="Basic and acidic residues" evidence="7">
    <location>
        <begin position="286"/>
        <end position="295"/>
    </location>
</feature>
<feature type="region of interest" description="Disordered" evidence="7">
    <location>
        <begin position="232"/>
        <end position="320"/>
    </location>
</feature>
<evidence type="ECO:0000256" key="2">
    <source>
        <dbReference type="ARBA" id="ARBA00022884"/>
    </source>
</evidence>
<comment type="subcellular location">
    <subcellularLocation>
        <location evidence="1">Nucleus</location>
    </subcellularLocation>
</comment>
<evidence type="ECO:0000256" key="5">
    <source>
        <dbReference type="ARBA" id="ARBA00023163"/>
    </source>
</evidence>
<dbReference type="InterPro" id="IPR033956">
    <property type="entry name" value="Translin"/>
</dbReference>
<dbReference type="InterPro" id="IPR016068">
    <property type="entry name" value="Translin_N"/>
</dbReference>
<evidence type="ECO:0000256" key="3">
    <source>
        <dbReference type="ARBA" id="ARBA00023015"/>
    </source>
</evidence>
<comment type="caution">
    <text evidence="9">The sequence shown here is derived from an EMBL/GenBank/DDBJ whole genome shotgun (WGS) entry which is preliminary data.</text>
</comment>
<dbReference type="GO" id="GO:0043565">
    <property type="term" value="F:sequence-specific DNA binding"/>
    <property type="evidence" value="ECO:0007669"/>
    <property type="project" value="InterPro"/>
</dbReference>
<dbReference type="EMBL" id="JAACJJ010000043">
    <property type="protein sequence ID" value="KAF5315237.1"/>
    <property type="molecule type" value="Genomic_DNA"/>
</dbReference>
<protein>
    <recommendedName>
        <fullName evidence="8">SGF29 C-terminal domain-containing protein</fullName>
    </recommendedName>
</protein>
<dbReference type="Gene3D" id="2.30.30.140">
    <property type="match status" value="2"/>
</dbReference>
<dbReference type="OrthoDB" id="10265994at2759"/>
<dbReference type="CDD" id="cd20393">
    <property type="entry name" value="Tudor_SGF29_rpt1"/>
    <property type="match status" value="1"/>
</dbReference>
<dbReference type="InterPro" id="IPR037802">
    <property type="entry name" value="SGF29"/>
</dbReference>
<dbReference type="PROSITE" id="PS51518">
    <property type="entry name" value="SGF29_C"/>
    <property type="match status" value="1"/>
</dbReference>
<dbReference type="Pfam" id="PF01997">
    <property type="entry name" value="Translin"/>
    <property type="match status" value="1"/>
</dbReference>
<dbReference type="SUPFAM" id="SSF74784">
    <property type="entry name" value="Translin"/>
    <property type="match status" value="1"/>
</dbReference>
<dbReference type="GO" id="GO:0005634">
    <property type="term" value="C:nucleus"/>
    <property type="evidence" value="ECO:0007669"/>
    <property type="project" value="UniProtKB-SubCell"/>
</dbReference>
<keyword evidence="10" id="KW-1185">Reference proteome</keyword>
<dbReference type="GO" id="GO:0003723">
    <property type="term" value="F:RNA binding"/>
    <property type="evidence" value="ECO:0007669"/>
    <property type="project" value="UniProtKB-KW"/>
</dbReference>
<dbReference type="AlphaFoldDB" id="A0A8H5EWV1"/>
<dbReference type="GO" id="GO:0000124">
    <property type="term" value="C:SAGA complex"/>
    <property type="evidence" value="ECO:0007669"/>
    <property type="project" value="InterPro"/>
</dbReference>
<dbReference type="Gene3D" id="1.20.58.190">
    <property type="entry name" value="Translin, domain 1"/>
    <property type="match status" value="1"/>
</dbReference>
<evidence type="ECO:0000256" key="4">
    <source>
        <dbReference type="ARBA" id="ARBA00023125"/>
    </source>
</evidence>
<dbReference type="InterPro" id="IPR036081">
    <property type="entry name" value="Translin_sf"/>
</dbReference>
<keyword evidence="3" id="KW-0805">Transcription regulation</keyword>
<name>A0A8H5EWV1_9AGAR</name>
<dbReference type="InterPro" id="IPR047287">
    <property type="entry name" value="Tudor_SGF29_rpt2"/>
</dbReference>
<organism evidence="9 10">
    <name type="scientific">Psilocybe cf. subviscida</name>
    <dbReference type="NCBI Taxonomy" id="2480587"/>
    <lineage>
        <taxon>Eukaryota</taxon>
        <taxon>Fungi</taxon>
        <taxon>Dikarya</taxon>
        <taxon>Basidiomycota</taxon>
        <taxon>Agaricomycotina</taxon>
        <taxon>Agaricomycetes</taxon>
        <taxon>Agaricomycetidae</taxon>
        <taxon>Agaricales</taxon>
        <taxon>Agaricineae</taxon>
        <taxon>Strophariaceae</taxon>
        <taxon>Psilocybe</taxon>
    </lineage>
</organism>
<dbReference type="InterPro" id="IPR002848">
    <property type="entry name" value="Translin_fam"/>
</dbReference>
<keyword evidence="5" id="KW-0804">Transcription</keyword>
<dbReference type="InterPro" id="IPR010750">
    <property type="entry name" value="SGF29_tudor-like_dom"/>
</dbReference>
<evidence type="ECO:0000256" key="6">
    <source>
        <dbReference type="ARBA" id="ARBA00023242"/>
    </source>
</evidence>
<keyword evidence="2" id="KW-0694">RNA-binding</keyword>
<evidence type="ECO:0000256" key="7">
    <source>
        <dbReference type="SAM" id="MobiDB-lite"/>
    </source>
</evidence>
<sequence>MNSEELERINALLDRDVDLREKVKEQVNELDKKTRTMVGVLNKIHSTPMDAMATLLEIVRPIILSCQDVFTSLADIIPANQFWRWKDMWANSLRTAVFAAALVEFLTTRSLLSLEEASQTLGIKKEWSDRVSLSAEDYLHGLITVVNELVRALVISVLLYYFIIQEIVGRVNRLISVWPTDDTLPAQGLGQLKAIQQKLATGLEDVSNHAEKEVGAIDNALERIGVLIALRKAPETQPQEKRNKRPRASSPSGTPAPAPSGIPNSRSVSITLPPRTSSVGPSGSFRDMKSKKDGVSKQPLQPGRKVAFRPPKDPGNTDENEWIIAIVTRVINAKDGKYEVQDAEPQEDGQPGQVYIAMSRSLVPLPDQTAQLGSPAHLSSYPIFPVKSTVLALYPDTSCFYRAEVIEARTDISSASSKYDPTYKVRFDDDDMPSQVVTAYRVVQWPAHFQVPPKANGAK</sequence>
<feature type="domain" description="SGF29 C-terminal" evidence="8">
    <location>
        <begin position="296"/>
        <end position="451"/>
    </location>
</feature>
<evidence type="ECO:0000313" key="10">
    <source>
        <dbReference type="Proteomes" id="UP000567179"/>
    </source>
</evidence>
<gene>
    <name evidence="9" type="ORF">D9619_006978</name>
</gene>
<dbReference type="GO" id="GO:0016070">
    <property type="term" value="P:RNA metabolic process"/>
    <property type="evidence" value="ECO:0007669"/>
    <property type="project" value="InterPro"/>
</dbReference>
<dbReference type="PANTHER" id="PTHR21539:SF0">
    <property type="entry name" value="SAGA-ASSOCIATED FACTOR 29"/>
    <property type="match status" value="1"/>
</dbReference>
<feature type="compositionally biased region" description="Polar residues" evidence="7">
    <location>
        <begin position="264"/>
        <end position="281"/>
    </location>
</feature>
<keyword evidence="4" id="KW-0238">DNA-binding</keyword>
<feature type="compositionally biased region" description="Basic and acidic residues" evidence="7">
    <location>
        <begin position="232"/>
        <end position="241"/>
    </location>
</feature>
<proteinExistence type="predicted"/>
<evidence type="ECO:0000256" key="1">
    <source>
        <dbReference type="ARBA" id="ARBA00004123"/>
    </source>
</evidence>
<dbReference type="PANTHER" id="PTHR21539">
    <property type="entry name" value="SAGA-ASSOCIATED FACTOR 29"/>
    <property type="match status" value="1"/>
</dbReference>
<keyword evidence="6" id="KW-0539">Nucleus</keyword>